<accession>A0A6A6B540</accession>
<protein>
    <submittedName>
        <fullName evidence="3">Uncharacterized protein</fullName>
    </submittedName>
</protein>
<feature type="compositionally biased region" description="Polar residues" evidence="1">
    <location>
        <begin position="740"/>
        <end position="767"/>
    </location>
</feature>
<name>A0A6A6B540_9PEZI</name>
<feature type="transmembrane region" description="Helical" evidence="2">
    <location>
        <begin position="120"/>
        <end position="140"/>
    </location>
</feature>
<feature type="transmembrane region" description="Helical" evidence="2">
    <location>
        <begin position="40"/>
        <end position="59"/>
    </location>
</feature>
<proteinExistence type="predicted"/>
<sequence length="767" mass="85470">MSSLDEIYQSSSYGIYTGVWTNWSKGRIFGATLTVNRREGALLIAFLALFVSVVGTHFWRVACFALHRVFSTEAAQDALHHQRQIILRNSANGTSGLVNLANILWTWSRKKLVRKPYQRTLPLIGFALLCMVAFGLAGTFSSKISTASGNDVLIKGSNCGILDSEEYLDFATQVAYYFSSMSQYVDSWTKYAEECYMGSSGMQNCDAYTKQRLPTKIYRNASCPFEEDMCKLKFGNIVFDTGYLDSNSDLGINAPANERILFRRVSSCAPLETEGFQDSFQMSGENFNHTRYNFGKAMDGLGTYYNQSTYEHADFTWTKDGKRLVPYNTPETYELFLSTAFVLNGSNFVNRSQFDIIPKLQQKDADIHLLFLSANKVSYTDPINDTWFSAHYPSGVNKNNMTTRLYGADRSGSLLACSVKEQYCNPNLPLASRCSPFGGTYESAALAEGLWKGSKHKIIFNWVSSIITAYSTTILDVAGMLGASSLLARYRSQLWVSGPLPDNQWQLELEHWHAASLLSAQGMMAITANGPSDSRQSPWLRKPNNTIEENLCRSQKIKSLEHTNFSVFGLSFTLALGFVIICLAYTIEPLINWILRRCKRNPDAYKRLEWTTNNTLQLHRLAHEELGIGTWAECAGDVPVTEKGQRLAVLDLDDQNHPRLKAPPPILDLVIGSENSEGGVTPAKENISRSLSAEQSNNTSRTNISADQQKNSEPTTETDEDDNSTKENPSRPSTAEEETNNGSRTDSSPAQGRTSVVSTLTTFDEDA</sequence>
<dbReference type="RefSeq" id="XP_033394108.1">
    <property type="nucleotide sequence ID" value="XM_033539328.1"/>
</dbReference>
<gene>
    <name evidence="3" type="ORF">K452DRAFT_277538</name>
</gene>
<dbReference type="GeneID" id="54296824"/>
<evidence type="ECO:0000313" key="4">
    <source>
        <dbReference type="Proteomes" id="UP000799438"/>
    </source>
</evidence>
<feature type="compositionally biased region" description="Polar residues" evidence="1">
    <location>
        <begin position="688"/>
        <end position="715"/>
    </location>
</feature>
<keyword evidence="2" id="KW-1133">Transmembrane helix</keyword>
<keyword evidence="2" id="KW-0812">Transmembrane</keyword>
<keyword evidence="2" id="KW-0472">Membrane</keyword>
<feature type="transmembrane region" description="Helical" evidence="2">
    <location>
        <begin position="565"/>
        <end position="587"/>
    </location>
</feature>
<feature type="region of interest" description="Disordered" evidence="1">
    <location>
        <begin position="671"/>
        <end position="767"/>
    </location>
</feature>
<evidence type="ECO:0000256" key="1">
    <source>
        <dbReference type="SAM" id="MobiDB-lite"/>
    </source>
</evidence>
<evidence type="ECO:0000256" key="2">
    <source>
        <dbReference type="SAM" id="Phobius"/>
    </source>
</evidence>
<keyword evidence="4" id="KW-1185">Reference proteome</keyword>
<dbReference type="EMBL" id="ML995497">
    <property type="protein sequence ID" value="KAF2138395.1"/>
    <property type="molecule type" value="Genomic_DNA"/>
</dbReference>
<dbReference type="Proteomes" id="UP000799438">
    <property type="component" value="Unassembled WGS sequence"/>
</dbReference>
<reference evidence="3" key="1">
    <citation type="journal article" date="2020" name="Stud. Mycol.">
        <title>101 Dothideomycetes genomes: a test case for predicting lifestyles and emergence of pathogens.</title>
        <authorList>
            <person name="Haridas S."/>
            <person name="Albert R."/>
            <person name="Binder M."/>
            <person name="Bloem J."/>
            <person name="Labutti K."/>
            <person name="Salamov A."/>
            <person name="Andreopoulos B."/>
            <person name="Baker S."/>
            <person name="Barry K."/>
            <person name="Bills G."/>
            <person name="Bluhm B."/>
            <person name="Cannon C."/>
            <person name="Castanera R."/>
            <person name="Culley D."/>
            <person name="Daum C."/>
            <person name="Ezra D."/>
            <person name="Gonzalez J."/>
            <person name="Henrissat B."/>
            <person name="Kuo A."/>
            <person name="Liang C."/>
            <person name="Lipzen A."/>
            <person name="Lutzoni F."/>
            <person name="Magnuson J."/>
            <person name="Mondo S."/>
            <person name="Nolan M."/>
            <person name="Ohm R."/>
            <person name="Pangilinan J."/>
            <person name="Park H.-J."/>
            <person name="Ramirez L."/>
            <person name="Alfaro M."/>
            <person name="Sun H."/>
            <person name="Tritt A."/>
            <person name="Yoshinaga Y."/>
            <person name="Zwiers L.-H."/>
            <person name="Turgeon B."/>
            <person name="Goodwin S."/>
            <person name="Spatafora J."/>
            <person name="Crous P."/>
            <person name="Grigoriev I."/>
        </authorList>
    </citation>
    <scope>NUCLEOTIDE SEQUENCE</scope>
    <source>
        <strain evidence="3">CBS 121167</strain>
    </source>
</reference>
<dbReference type="AlphaFoldDB" id="A0A6A6B540"/>
<organism evidence="3 4">
    <name type="scientific">Aplosporella prunicola CBS 121167</name>
    <dbReference type="NCBI Taxonomy" id="1176127"/>
    <lineage>
        <taxon>Eukaryota</taxon>
        <taxon>Fungi</taxon>
        <taxon>Dikarya</taxon>
        <taxon>Ascomycota</taxon>
        <taxon>Pezizomycotina</taxon>
        <taxon>Dothideomycetes</taxon>
        <taxon>Dothideomycetes incertae sedis</taxon>
        <taxon>Botryosphaeriales</taxon>
        <taxon>Aplosporellaceae</taxon>
        <taxon>Aplosporella</taxon>
    </lineage>
</organism>
<dbReference type="OrthoDB" id="3540210at2759"/>
<evidence type="ECO:0000313" key="3">
    <source>
        <dbReference type="EMBL" id="KAF2138395.1"/>
    </source>
</evidence>